<comment type="caution">
    <text evidence="9">The sequence shown here is derived from an EMBL/GenBank/DDBJ whole genome shotgun (WGS) entry which is preliminary data.</text>
</comment>
<dbReference type="AlphaFoldDB" id="A0AAD8QUD4"/>
<dbReference type="SUPFAM" id="SSF57959">
    <property type="entry name" value="Leucine zipper domain"/>
    <property type="match status" value="1"/>
</dbReference>
<keyword evidence="3" id="KW-0805">Transcription regulation</keyword>
<dbReference type="Proteomes" id="UP001231189">
    <property type="component" value="Unassembled WGS sequence"/>
</dbReference>
<feature type="compositionally biased region" description="Basic and acidic residues" evidence="7">
    <location>
        <begin position="183"/>
        <end position="194"/>
    </location>
</feature>
<dbReference type="PANTHER" id="PTHR46324:SF20">
    <property type="entry name" value="BZIP PROTEIN"/>
    <property type="match status" value="1"/>
</dbReference>
<evidence type="ECO:0000256" key="5">
    <source>
        <dbReference type="ARBA" id="ARBA00023163"/>
    </source>
</evidence>
<dbReference type="PANTHER" id="PTHR46324">
    <property type="entry name" value="BASIC LEUCINE ZIPPER 43-RELATED"/>
    <property type="match status" value="1"/>
</dbReference>
<evidence type="ECO:0000256" key="2">
    <source>
        <dbReference type="ARBA" id="ARBA00007163"/>
    </source>
</evidence>
<accession>A0AAD8QUD4</accession>
<dbReference type="InterPro" id="IPR004827">
    <property type="entry name" value="bZIP"/>
</dbReference>
<reference evidence="9" key="1">
    <citation type="submission" date="2023-07" db="EMBL/GenBank/DDBJ databases">
        <title>A chromosome-level genome assembly of Lolium multiflorum.</title>
        <authorList>
            <person name="Chen Y."/>
            <person name="Copetti D."/>
            <person name="Kolliker R."/>
            <person name="Studer B."/>
        </authorList>
    </citation>
    <scope>NUCLEOTIDE SEQUENCE</scope>
    <source>
        <strain evidence="9">02402/16</strain>
        <tissue evidence="9">Leaf</tissue>
    </source>
</reference>
<evidence type="ECO:0000313" key="10">
    <source>
        <dbReference type="Proteomes" id="UP001231189"/>
    </source>
</evidence>
<dbReference type="Gene3D" id="1.20.5.170">
    <property type="match status" value="1"/>
</dbReference>
<evidence type="ECO:0000256" key="4">
    <source>
        <dbReference type="ARBA" id="ARBA00023125"/>
    </source>
</evidence>
<dbReference type="Pfam" id="PF00170">
    <property type="entry name" value="bZIP_1"/>
    <property type="match status" value="1"/>
</dbReference>
<keyword evidence="10" id="KW-1185">Reference proteome</keyword>
<comment type="subcellular location">
    <subcellularLocation>
        <location evidence="1">Nucleus</location>
    </subcellularLocation>
</comment>
<feature type="region of interest" description="Disordered" evidence="7">
    <location>
        <begin position="183"/>
        <end position="303"/>
    </location>
</feature>
<evidence type="ECO:0000256" key="6">
    <source>
        <dbReference type="ARBA" id="ARBA00023242"/>
    </source>
</evidence>
<evidence type="ECO:0000256" key="3">
    <source>
        <dbReference type="ARBA" id="ARBA00023015"/>
    </source>
</evidence>
<proteinExistence type="inferred from homology"/>
<name>A0AAD8QUD4_LOLMU</name>
<sequence>MYHHNHGEVASLHFLPPPNRPPSAAHHHINIALPPQAYFPPSFDPTALLAGDDASPGFELDTILEEAAHLASGNGSPSSGSDAGGVNYFQVGVAGDGVGVGVGAAEEERRRRRMVSNRESARRSRMRKQRQLSELRAQAAHLRGANRRLLDELNGALRQCADARRESSQLRDEKAELTKKLEQLSHQSAPEKKAASSNHSSCSSEETEGEESMGPRAQEGTTESHNRWRRCGHESTRAGLQDCRSRGPKAEKVSSKILIKPASEATEEENASSVASPGKKVRWTSYGSAPDARVTKKKALQSS</sequence>
<organism evidence="9 10">
    <name type="scientific">Lolium multiflorum</name>
    <name type="common">Italian ryegrass</name>
    <name type="synonym">Lolium perenne subsp. multiflorum</name>
    <dbReference type="NCBI Taxonomy" id="4521"/>
    <lineage>
        <taxon>Eukaryota</taxon>
        <taxon>Viridiplantae</taxon>
        <taxon>Streptophyta</taxon>
        <taxon>Embryophyta</taxon>
        <taxon>Tracheophyta</taxon>
        <taxon>Spermatophyta</taxon>
        <taxon>Magnoliopsida</taxon>
        <taxon>Liliopsida</taxon>
        <taxon>Poales</taxon>
        <taxon>Poaceae</taxon>
        <taxon>BOP clade</taxon>
        <taxon>Pooideae</taxon>
        <taxon>Poodae</taxon>
        <taxon>Poeae</taxon>
        <taxon>Poeae Chloroplast Group 2 (Poeae type)</taxon>
        <taxon>Loliodinae</taxon>
        <taxon>Loliinae</taxon>
        <taxon>Lolium</taxon>
    </lineage>
</organism>
<dbReference type="EMBL" id="JAUUTY010000007">
    <property type="protein sequence ID" value="KAK1607318.1"/>
    <property type="molecule type" value="Genomic_DNA"/>
</dbReference>
<feature type="compositionally biased region" description="Basic and acidic residues" evidence="7">
    <location>
        <begin position="222"/>
        <end position="236"/>
    </location>
</feature>
<evidence type="ECO:0000256" key="7">
    <source>
        <dbReference type="SAM" id="MobiDB-lite"/>
    </source>
</evidence>
<feature type="compositionally biased region" description="Basic and acidic residues" evidence="7">
    <location>
        <begin position="243"/>
        <end position="254"/>
    </location>
</feature>
<keyword evidence="4" id="KW-0238">DNA-binding</keyword>
<comment type="similarity">
    <text evidence="2">Belongs to the bZIP family.</text>
</comment>
<dbReference type="GO" id="GO:0003700">
    <property type="term" value="F:DNA-binding transcription factor activity"/>
    <property type="evidence" value="ECO:0007669"/>
    <property type="project" value="InterPro"/>
</dbReference>
<dbReference type="PROSITE" id="PS50217">
    <property type="entry name" value="BZIP"/>
    <property type="match status" value="1"/>
</dbReference>
<dbReference type="CDD" id="cd14702">
    <property type="entry name" value="bZIP_plant_GBF1"/>
    <property type="match status" value="1"/>
</dbReference>
<evidence type="ECO:0000256" key="1">
    <source>
        <dbReference type="ARBA" id="ARBA00004123"/>
    </source>
</evidence>
<dbReference type="InterPro" id="IPR046347">
    <property type="entry name" value="bZIP_sf"/>
</dbReference>
<protein>
    <recommendedName>
        <fullName evidence="8">BZIP domain-containing protein</fullName>
    </recommendedName>
</protein>
<gene>
    <name evidence="9" type="ORF">QYE76_030991</name>
</gene>
<dbReference type="InterPro" id="IPR045314">
    <property type="entry name" value="bZIP_plant_GBF1"/>
</dbReference>
<evidence type="ECO:0000259" key="8">
    <source>
        <dbReference type="PROSITE" id="PS50217"/>
    </source>
</evidence>
<evidence type="ECO:0000313" key="9">
    <source>
        <dbReference type="EMBL" id="KAK1607318.1"/>
    </source>
</evidence>
<dbReference type="InterPro" id="IPR044521">
    <property type="entry name" value="AtbZIP8/43"/>
</dbReference>
<feature type="domain" description="BZIP" evidence="8">
    <location>
        <begin position="107"/>
        <end position="170"/>
    </location>
</feature>
<dbReference type="FunFam" id="1.20.5.170:FF:000020">
    <property type="entry name" value="BZIP transcription factor"/>
    <property type="match status" value="1"/>
</dbReference>
<dbReference type="GO" id="GO:0005634">
    <property type="term" value="C:nucleus"/>
    <property type="evidence" value="ECO:0007669"/>
    <property type="project" value="UniProtKB-SubCell"/>
</dbReference>
<keyword evidence="6" id="KW-0539">Nucleus</keyword>
<dbReference type="PROSITE" id="PS00036">
    <property type="entry name" value="BZIP_BASIC"/>
    <property type="match status" value="1"/>
</dbReference>
<dbReference type="SMART" id="SM00338">
    <property type="entry name" value="BRLZ"/>
    <property type="match status" value="1"/>
</dbReference>
<feature type="region of interest" description="Disordered" evidence="7">
    <location>
        <begin position="104"/>
        <end position="135"/>
    </location>
</feature>
<keyword evidence="5" id="KW-0804">Transcription</keyword>
<dbReference type="GO" id="GO:0003677">
    <property type="term" value="F:DNA binding"/>
    <property type="evidence" value="ECO:0007669"/>
    <property type="project" value="UniProtKB-KW"/>
</dbReference>